<comment type="similarity">
    <text evidence="1 4">Belongs to the PstS family.</text>
</comment>
<dbReference type="STRING" id="1005944.SAMN05192576_2248"/>
<evidence type="ECO:0000313" key="7">
    <source>
        <dbReference type="Proteomes" id="UP000199004"/>
    </source>
</evidence>
<gene>
    <name evidence="6" type="ORF">SAMN05192576_2248</name>
</gene>
<dbReference type="PROSITE" id="PS51257">
    <property type="entry name" value="PROKAR_LIPOPROTEIN"/>
    <property type="match status" value="1"/>
</dbReference>
<evidence type="ECO:0000256" key="2">
    <source>
        <dbReference type="ARBA" id="ARBA00022448"/>
    </source>
</evidence>
<dbReference type="SUPFAM" id="SSF53850">
    <property type="entry name" value="Periplasmic binding protein-like II"/>
    <property type="match status" value="1"/>
</dbReference>
<dbReference type="PANTHER" id="PTHR30570">
    <property type="entry name" value="PERIPLASMIC PHOSPHATE BINDING COMPONENT OF PHOSPHATE ABC TRANSPORTER"/>
    <property type="match status" value="1"/>
</dbReference>
<evidence type="ECO:0000256" key="4">
    <source>
        <dbReference type="RuleBase" id="RU367119"/>
    </source>
</evidence>
<proteinExistence type="inferred from homology"/>
<protein>
    <recommendedName>
        <fullName evidence="4">Phosphate-binding protein</fullName>
    </recommendedName>
</protein>
<evidence type="ECO:0000313" key="6">
    <source>
        <dbReference type="EMBL" id="SDN49767.1"/>
    </source>
</evidence>
<dbReference type="Pfam" id="PF12849">
    <property type="entry name" value="PBP_like_2"/>
    <property type="match status" value="1"/>
</dbReference>
<feature type="chain" id="PRO_5027143069" description="Phosphate-binding protein" evidence="4">
    <location>
        <begin position="30"/>
        <end position="318"/>
    </location>
</feature>
<accession>A0A1H0BW11</accession>
<dbReference type="GO" id="GO:0006817">
    <property type="term" value="P:phosphate ion transport"/>
    <property type="evidence" value="ECO:0007669"/>
    <property type="project" value="UniProtKB-UniRule"/>
</dbReference>
<sequence length="318" mass="33492">MKLTSIRRALVPGIAALALALSACGGSDAGDDTSGDGVSGKVAVDGSSTVFPMSDAAAELLLEETPDVDVTVGESGTGGGFEAFCADKTDISDASRPIKDEEAAICEEAGIDYTELQVATDALTMVVHPDLAVDCLTVDQIIQLWGPDSKVKNWNELDPSFPDQEISLYGPGTDSGTYDYMAADVIGAESESTRADYQSSEDDNVLVQGVAGTEGATGYFGYTYYEENTDSLKALSIDSGNGCVEPSAETAQDGSYTPLARPLFIYVNNAKYNDNEAVKTYVDFYIENLAEIAEVGKFIPLSDELYGETQSALEGIGS</sequence>
<dbReference type="GO" id="GO:0042301">
    <property type="term" value="F:phosphate ion binding"/>
    <property type="evidence" value="ECO:0007669"/>
    <property type="project" value="UniProtKB-UniRule"/>
</dbReference>
<dbReference type="OrthoDB" id="9790048at2"/>
<dbReference type="PANTHER" id="PTHR30570:SF1">
    <property type="entry name" value="PHOSPHATE-BINDING PROTEIN PSTS"/>
    <property type="match status" value="1"/>
</dbReference>
<dbReference type="EMBL" id="FNIC01000003">
    <property type="protein sequence ID" value="SDN49767.1"/>
    <property type="molecule type" value="Genomic_DNA"/>
</dbReference>
<dbReference type="InterPro" id="IPR024370">
    <property type="entry name" value="PBP_domain"/>
</dbReference>
<keyword evidence="2 4" id="KW-0813">Transport</keyword>
<dbReference type="InterPro" id="IPR011862">
    <property type="entry name" value="Phos-bd"/>
</dbReference>
<dbReference type="RefSeq" id="WP_091024778.1">
    <property type="nucleotide sequence ID" value="NZ_BKAE01000006.1"/>
</dbReference>
<evidence type="ECO:0000256" key="3">
    <source>
        <dbReference type="ARBA" id="ARBA00022729"/>
    </source>
</evidence>
<dbReference type="Gene3D" id="3.40.190.10">
    <property type="entry name" value="Periplasmic binding protein-like II"/>
    <property type="match status" value="2"/>
</dbReference>
<reference evidence="6 7" key="1">
    <citation type="submission" date="2016-10" db="EMBL/GenBank/DDBJ databases">
        <authorList>
            <person name="de Groot N.N."/>
        </authorList>
    </citation>
    <scope>NUCLEOTIDE SEQUENCE [LARGE SCALE GENOMIC DNA]</scope>
    <source>
        <strain evidence="6 7">CGMCC 1.11147</strain>
    </source>
</reference>
<comment type="function">
    <text evidence="4">Involved in the system for phosphate transport across the cytoplasmic membrane.</text>
</comment>
<feature type="signal peptide" evidence="4">
    <location>
        <begin position="1"/>
        <end position="29"/>
    </location>
</feature>
<keyword evidence="7" id="KW-1185">Reference proteome</keyword>
<evidence type="ECO:0000259" key="5">
    <source>
        <dbReference type="Pfam" id="PF12849"/>
    </source>
</evidence>
<organism evidence="6 7">
    <name type="scientific">Nocardioides szechwanensis</name>
    <dbReference type="NCBI Taxonomy" id="1005944"/>
    <lineage>
        <taxon>Bacteria</taxon>
        <taxon>Bacillati</taxon>
        <taxon>Actinomycetota</taxon>
        <taxon>Actinomycetes</taxon>
        <taxon>Propionibacteriales</taxon>
        <taxon>Nocardioidaceae</taxon>
        <taxon>Nocardioides</taxon>
    </lineage>
</organism>
<dbReference type="CDD" id="cd13654">
    <property type="entry name" value="PBP2_phosphate_like_2"/>
    <property type="match status" value="1"/>
</dbReference>
<dbReference type="AlphaFoldDB" id="A0A1H0BW11"/>
<feature type="domain" description="PBP" evidence="5">
    <location>
        <begin position="34"/>
        <end position="286"/>
    </location>
</feature>
<name>A0A1H0BW11_9ACTN</name>
<dbReference type="NCBIfam" id="TIGR02136">
    <property type="entry name" value="ptsS_2"/>
    <property type="match status" value="1"/>
</dbReference>
<evidence type="ECO:0000256" key="1">
    <source>
        <dbReference type="ARBA" id="ARBA00008725"/>
    </source>
</evidence>
<keyword evidence="3 4" id="KW-0732">Signal</keyword>
<keyword evidence="4" id="KW-0592">Phosphate transport</keyword>
<dbReference type="InterPro" id="IPR050811">
    <property type="entry name" value="Phosphate_ABC_transporter"/>
</dbReference>
<dbReference type="Proteomes" id="UP000199004">
    <property type="component" value="Unassembled WGS sequence"/>
</dbReference>